<evidence type="ECO:0000313" key="3">
    <source>
        <dbReference type="EMBL" id="MDP5185506.1"/>
    </source>
</evidence>
<feature type="domain" description="Luciferase-like" evidence="2">
    <location>
        <begin position="6"/>
        <end position="324"/>
    </location>
</feature>
<reference evidence="4" key="1">
    <citation type="submission" date="2023-05" db="EMBL/GenBank/DDBJ databases">
        <title>Draft genome of Pseudofrankia sp. BMG5.37.</title>
        <authorList>
            <person name="Gtari M."/>
            <person name="Ghodhbane F."/>
            <person name="Sbissi I."/>
        </authorList>
    </citation>
    <scope>NUCLEOTIDE SEQUENCE [LARGE SCALE GENOMIC DNA]</scope>
    <source>
        <strain evidence="4">BMG 814</strain>
    </source>
</reference>
<dbReference type="Proteomes" id="UP001233673">
    <property type="component" value="Unassembled WGS sequence"/>
</dbReference>
<name>A0ABT9IIU9_9ACTN</name>
<comment type="caution">
    <text evidence="3">The sequence shown here is derived from an EMBL/GenBank/DDBJ whole genome shotgun (WGS) entry which is preliminary data.</text>
</comment>
<dbReference type="SUPFAM" id="SSF51679">
    <property type="entry name" value="Bacterial luciferase-like"/>
    <property type="match status" value="1"/>
</dbReference>
<evidence type="ECO:0000259" key="2">
    <source>
        <dbReference type="Pfam" id="PF00296"/>
    </source>
</evidence>
<dbReference type="InterPro" id="IPR011251">
    <property type="entry name" value="Luciferase-like_dom"/>
</dbReference>
<proteinExistence type="predicted"/>
<sequence>MRIGMPISYSGGFDRTTAVIAEYEAAGLDTVYVAEAYSFDAVSHLGYLAAKTTTVEIASGILNIYSRTPTLLAMTAAGLDFLSGGRFTLGIGASGPQVVEGFHGVPYTAPLATTREVVEVCRTVWRREKVDHHGAHVDIPLTPDRGGSGLGKPLKLINEPVRPRIPMLLAAIGPKNVALAAELFESWQPAFFLPEGSATAFGDALAEGTAQRDPELGPLDISADTQLVISEDADEQAAALDQVRAKLALYVGGMGARGKNFYNDLAVRYGYAEAAAHVQDLYLGGKKDDAAAALPEEFVRGVSLVGPRGYVAERVAAFREAGVTTLNATPLAADHAERLRAIETLKALA</sequence>
<dbReference type="Gene3D" id="3.20.20.30">
    <property type="entry name" value="Luciferase-like domain"/>
    <property type="match status" value="1"/>
</dbReference>
<dbReference type="InterPro" id="IPR050564">
    <property type="entry name" value="F420-G6PD/mer"/>
</dbReference>
<dbReference type="EMBL" id="JASNFN010000056">
    <property type="protein sequence ID" value="MDP5185506.1"/>
    <property type="molecule type" value="Genomic_DNA"/>
</dbReference>
<dbReference type="RefSeq" id="WP_306001999.1">
    <property type="nucleotide sequence ID" value="NZ_JASNFN010000056.1"/>
</dbReference>
<accession>A0ABT9IIU9</accession>
<dbReference type="PANTHER" id="PTHR43244">
    <property type="match status" value="1"/>
</dbReference>
<evidence type="ECO:0000313" key="4">
    <source>
        <dbReference type="Proteomes" id="UP001233673"/>
    </source>
</evidence>
<gene>
    <name evidence="3" type="ORF">QOZ88_22970</name>
</gene>
<keyword evidence="1 3" id="KW-0560">Oxidoreductase</keyword>
<dbReference type="PANTHER" id="PTHR43244:SF1">
    <property type="entry name" value="5,10-METHYLENETETRAHYDROMETHANOPTERIN REDUCTASE"/>
    <property type="match status" value="1"/>
</dbReference>
<keyword evidence="4" id="KW-1185">Reference proteome</keyword>
<protein>
    <submittedName>
        <fullName evidence="3">LLM class F420-dependent oxidoreductase</fullName>
        <ecNumber evidence="3">1.-.-.-</ecNumber>
    </submittedName>
</protein>
<dbReference type="GO" id="GO:0016491">
    <property type="term" value="F:oxidoreductase activity"/>
    <property type="evidence" value="ECO:0007669"/>
    <property type="project" value="UniProtKB-KW"/>
</dbReference>
<organism evidence="3 4">
    <name type="scientific">Blastococcus carthaginiensis</name>
    <dbReference type="NCBI Taxonomy" id="3050034"/>
    <lineage>
        <taxon>Bacteria</taxon>
        <taxon>Bacillati</taxon>
        <taxon>Actinomycetota</taxon>
        <taxon>Actinomycetes</taxon>
        <taxon>Geodermatophilales</taxon>
        <taxon>Geodermatophilaceae</taxon>
        <taxon>Blastococcus</taxon>
    </lineage>
</organism>
<evidence type="ECO:0000256" key="1">
    <source>
        <dbReference type="ARBA" id="ARBA00023002"/>
    </source>
</evidence>
<dbReference type="CDD" id="cd01097">
    <property type="entry name" value="Tetrahydromethanopterin_reductase"/>
    <property type="match status" value="1"/>
</dbReference>
<dbReference type="NCBIfam" id="TIGR03559">
    <property type="entry name" value="F420_Rv3520c"/>
    <property type="match status" value="1"/>
</dbReference>
<dbReference type="InterPro" id="IPR019951">
    <property type="entry name" value="F420_OxRdatse_Rv3520c_pred"/>
</dbReference>
<dbReference type="InterPro" id="IPR036661">
    <property type="entry name" value="Luciferase-like_sf"/>
</dbReference>
<dbReference type="Pfam" id="PF00296">
    <property type="entry name" value="Bac_luciferase"/>
    <property type="match status" value="1"/>
</dbReference>
<dbReference type="EC" id="1.-.-.-" evidence="3"/>